<dbReference type="Proteomes" id="UP000327085">
    <property type="component" value="Chromosome 2"/>
</dbReference>
<dbReference type="OMA" id="CEVIFEI"/>
<accession>A0A5E4FLE6</accession>
<dbReference type="PANTHER" id="PTHR11017">
    <property type="entry name" value="LEUCINE-RICH REPEAT-CONTAINING PROTEIN"/>
    <property type="match status" value="1"/>
</dbReference>
<dbReference type="SUPFAM" id="SSF46785">
    <property type="entry name" value="Winged helix' DNA-binding domain"/>
    <property type="match status" value="1"/>
</dbReference>
<dbReference type="InterPro" id="IPR042197">
    <property type="entry name" value="Apaf_helical"/>
</dbReference>
<dbReference type="Pfam" id="PF23282">
    <property type="entry name" value="WHD_ROQ1"/>
    <property type="match status" value="1"/>
</dbReference>
<keyword evidence="1" id="KW-0433">Leucine-rich repeat</keyword>
<organism evidence="5 6">
    <name type="scientific">Prunus dulcis</name>
    <name type="common">Almond</name>
    <name type="synonym">Amygdalus dulcis</name>
    <dbReference type="NCBI Taxonomy" id="3755"/>
    <lineage>
        <taxon>Eukaryota</taxon>
        <taxon>Viridiplantae</taxon>
        <taxon>Streptophyta</taxon>
        <taxon>Embryophyta</taxon>
        <taxon>Tracheophyta</taxon>
        <taxon>Spermatophyta</taxon>
        <taxon>Magnoliopsida</taxon>
        <taxon>eudicotyledons</taxon>
        <taxon>Gunneridae</taxon>
        <taxon>Pentapetalae</taxon>
        <taxon>rosids</taxon>
        <taxon>fabids</taxon>
        <taxon>Rosales</taxon>
        <taxon>Rosaceae</taxon>
        <taxon>Amygdaloideae</taxon>
        <taxon>Amygdaleae</taxon>
        <taxon>Prunus</taxon>
    </lineage>
</organism>
<dbReference type="InterPro" id="IPR032675">
    <property type="entry name" value="LRR_dom_sf"/>
</dbReference>
<dbReference type="EMBL" id="CABIKO010000132">
    <property type="protein sequence ID" value="VVA28010.1"/>
    <property type="molecule type" value="Genomic_DNA"/>
</dbReference>
<dbReference type="PANTHER" id="PTHR11017:SF587">
    <property type="entry name" value="NB-ARC DOMAIN PROTEIN"/>
    <property type="match status" value="1"/>
</dbReference>
<dbReference type="Gramene" id="VVA28010">
    <property type="protein sequence ID" value="VVA28010"/>
    <property type="gene ID" value="Prudul26B001122"/>
</dbReference>
<keyword evidence="2" id="KW-0677">Repeat</keyword>
<dbReference type="InterPro" id="IPR044974">
    <property type="entry name" value="Disease_R_plants"/>
</dbReference>
<dbReference type="AlphaFoldDB" id="A0A5E4FLE6"/>
<dbReference type="InterPro" id="IPR058192">
    <property type="entry name" value="WHD_ROQ1-like"/>
</dbReference>
<dbReference type="Pfam" id="PF00931">
    <property type="entry name" value="NB-ARC"/>
    <property type="match status" value="1"/>
</dbReference>
<dbReference type="InterPro" id="IPR001611">
    <property type="entry name" value="Leu-rich_rpt"/>
</dbReference>
<dbReference type="GO" id="GO:0006952">
    <property type="term" value="P:defense response"/>
    <property type="evidence" value="ECO:0007669"/>
    <property type="project" value="InterPro"/>
</dbReference>
<dbReference type="InParanoid" id="A0A5E4FLE6"/>
<reference evidence="6" key="1">
    <citation type="journal article" date="2020" name="Plant J.">
        <title>Transposons played a major role in the diversification between the closely related almond and peach genomes: results from the almond genome sequence.</title>
        <authorList>
            <person name="Alioto T."/>
            <person name="Alexiou K.G."/>
            <person name="Bardil A."/>
            <person name="Barteri F."/>
            <person name="Castanera R."/>
            <person name="Cruz F."/>
            <person name="Dhingra A."/>
            <person name="Duval H."/>
            <person name="Fernandez I Marti A."/>
            <person name="Frias L."/>
            <person name="Galan B."/>
            <person name="Garcia J.L."/>
            <person name="Howad W."/>
            <person name="Gomez-Garrido J."/>
            <person name="Gut M."/>
            <person name="Julca I."/>
            <person name="Morata J."/>
            <person name="Puigdomenech P."/>
            <person name="Ribeca P."/>
            <person name="Rubio Cabetas M.J."/>
            <person name="Vlasova A."/>
            <person name="Wirthensohn M."/>
            <person name="Garcia-Mas J."/>
            <person name="Gabaldon T."/>
            <person name="Casacuberta J.M."/>
            <person name="Arus P."/>
        </authorList>
    </citation>
    <scope>NUCLEOTIDE SEQUENCE [LARGE SCALE GENOMIC DNA]</scope>
    <source>
        <strain evidence="6">cv. Texas</strain>
    </source>
</reference>
<gene>
    <name evidence="5" type="ORF">ALMOND_2B001122</name>
</gene>
<evidence type="ECO:0000256" key="2">
    <source>
        <dbReference type="ARBA" id="ARBA00022737"/>
    </source>
</evidence>
<dbReference type="InterPro" id="IPR036390">
    <property type="entry name" value="WH_DNA-bd_sf"/>
</dbReference>
<dbReference type="GO" id="GO:0043531">
    <property type="term" value="F:ADP binding"/>
    <property type="evidence" value="ECO:0007669"/>
    <property type="project" value="InterPro"/>
</dbReference>
<dbReference type="PRINTS" id="PR00364">
    <property type="entry name" value="DISEASERSIST"/>
</dbReference>
<name>A0A5E4FLE6_PRUDU</name>
<evidence type="ECO:0000313" key="5">
    <source>
        <dbReference type="EMBL" id="VVA28010.1"/>
    </source>
</evidence>
<dbReference type="Gene3D" id="1.10.8.430">
    <property type="entry name" value="Helical domain of apoptotic protease-activating factors"/>
    <property type="match status" value="1"/>
</dbReference>
<dbReference type="InterPro" id="IPR002182">
    <property type="entry name" value="NB-ARC"/>
</dbReference>
<evidence type="ECO:0000256" key="1">
    <source>
        <dbReference type="ARBA" id="ARBA00022614"/>
    </source>
</evidence>
<sequence length="886" mass="100622">MSDGGLIKLQETLLHKILGGEWKIHSVDEGIGVIKERLSHKKILLILDDVNQLKQLDNLAGVGWFGEGSRVITTTQDSGLLKCHGIDLIYEVQKLYGNRALELFSFSAFGTNKPPKDYLKLAQRALAYAQGIPLSLTLLGSHLRNKDKDRWQDILDSYEGEPYTGIQKILQKSYDALENSMQQFFLDIACFFKGKKKDYVLQIVSNSKNKVSRDCIEVLIEKAMITIDYGRIQMHDLLEKLGKDIVHEESPNDPGKRSRLWFYEDVEQVLTESTGTRNIKGIMVKLPEPAEITLNPECFRNMVNIEIFINRNASLCGHINYLLNALRLIDWDRCQLQSWPANFQGNRLVVFSMPRSHMKQLDGFKFKHLTKITSLNLRGCQFLAKIPDLSGIPNIKRLNLSKCIRLVEVDGSVGFLDKLVHLDFGGCFNLTRFGTRLRLKSLKILDLSDCKSLESFPEIEVEMESLWTLNMQGSGIRELHPSIAYLTGLRELDLGGCFNLTRFATAFRLKSLKHLDLRDCKRLESFPEIEVEMESLRRLDISGSGVRELPSSIAYLTGLSDLRADYCENLTYQKVNSQVSSRNSELQPLPNLYEFSLKGCNLSKIDFLLPLDCWSTLTELHLSGNNFVNLPICFSKFVNLWKLDLRYCKNLLEIPEQVLPPGVESVSLNNCTSLEKIPKLAWVLLDNCTSLEKSPDISPGDELKLSLTNCVRLRGDDITENIFLNQVSVSSPHSHFDIRLPGNEVPKWFSCRKDATLVKGDEEEFYAGCEVSFEIPPNLKWETLRLVLCVFIGGVAKILVNGKLVNERYLELLESSHVYLTSIPLLARYTYEFEEPLTKQEPHCLLFSQSLSDFESFHRLSSFCDDVDETGSAASYSFLNSSLISV</sequence>
<dbReference type="SUPFAM" id="SSF52540">
    <property type="entry name" value="P-loop containing nucleoside triphosphate hydrolases"/>
    <property type="match status" value="1"/>
</dbReference>
<protein>
    <submittedName>
        <fullName evidence="5">PREDICTED: TMV resistance</fullName>
    </submittedName>
</protein>
<dbReference type="InterPro" id="IPR027417">
    <property type="entry name" value="P-loop_NTPase"/>
</dbReference>
<dbReference type="Pfam" id="PF00560">
    <property type="entry name" value="LRR_1"/>
    <property type="match status" value="1"/>
</dbReference>
<evidence type="ECO:0000259" key="3">
    <source>
        <dbReference type="Pfam" id="PF00931"/>
    </source>
</evidence>
<dbReference type="Gene3D" id="3.40.50.300">
    <property type="entry name" value="P-loop containing nucleotide triphosphate hydrolases"/>
    <property type="match status" value="1"/>
</dbReference>
<dbReference type="SUPFAM" id="SSF52058">
    <property type="entry name" value="L domain-like"/>
    <property type="match status" value="2"/>
</dbReference>
<dbReference type="Gene3D" id="3.80.10.10">
    <property type="entry name" value="Ribonuclease Inhibitor"/>
    <property type="match status" value="2"/>
</dbReference>
<proteinExistence type="predicted"/>
<evidence type="ECO:0000259" key="4">
    <source>
        <dbReference type="Pfam" id="PF23282"/>
    </source>
</evidence>
<feature type="domain" description="NB-ARC" evidence="3">
    <location>
        <begin position="9"/>
        <end position="109"/>
    </location>
</feature>
<dbReference type="FunCoup" id="A0A5E4FLE6">
    <property type="interactions" value="262"/>
</dbReference>
<evidence type="ECO:0000313" key="6">
    <source>
        <dbReference type="Proteomes" id="UP000327085"/>
    </source>
</evidence>
<feature type="domain" description="Disease resistance protein Roq1-like winged-helix" evidence="4">
    <location>
        <begin position="181"/>
        <end position="250"/>
    </location>
</feature>